<dbReference type="PROSITE" id="PS51257">
    <property type="entry name" value="PROKAR_LIPOPROTEIN"/>
    <property type="match status" value="1"/>
</dbReference>
<dbReference type="Gene3D" id="3.60.15.10">
    <property type="entry name" value="Ribonuclease Z/Hydroxyacylglutathione hydrolase-like"/>
    <property type="match status" value="1"/>
</dbReference>
<feature type="domain" description="Metallo-beta-lactamase" evidence="3">
    <location>
        <begin position="71"/>
        <end position="266"/>
    </location>
</feature>
<accession>A0A975GAB8</accession>
<keyword evidence="2" id="KW-0732">Signal</keyword>
<dbReference type="Pfam" id="PF00753">
    <property type="entry name" value="Lactamase_B"/>
    <property type="match status" value="1"/>
</dbReference>
<protein>
    <submittedName>
        <fullName evidence="4">MBL fold metallo-hydrolase</fullName>
    </submittedName>
</protein>
<feature type="signal peptide" evidence="2">
    <location>
        <begin position="1"/>
        <end position="23"/>
    </location>
</feature>
<dbReference type="InterPro" id="IPR035681">
    <property type="entry name" value="ComA-like_MBL"/>
</dbReference>
<dbReference type="KEGG" id="aaut:ACETAC_09580"/>
<dbReference type="CDD" id="cd07731">
    <property type="entry name" value="ComA-like_MBL-fold"/>
    <property type="match status" value="1"/>
</dbReference>
<dbReference type="PANTHER" id="PTHR30619:SF7">
    <property type="entry name" value="BETA-LACTAMASE DOMAIN PROTEIN"/>
    <property type="match status" value="1"/>
</dbReference>
<name>A0A975GAB8_9THEO</name>
<dbReference type="InterPro" id="IPR052159">
    <property type="entry name" value="Competence_DNA_uptake"/>
</dbReference>
<sequence length="321" mass="34807">MLKKKLYLLLLVFVLIFTFTGCSNTSNVQESSKTAQTHKANDSMRQQANTEGNNQTSVSGKLTVSFIDVGQGDSELIQTPSGKTMLIDAGIPEMGSKVADYIKNRGVSRIDVLVATHPHNDHIGGIPAVISNFDIGKFYIPKVTTNTKAFENVLIAAKNKGISINVAKAGVTLDLGSDIKAEMIAPNSLHYDKLNNYSAVIKITYKNTSFLFTGDAEGESEQEMLNKNYDLKADVLKVGHHGSRTASTLPFLKAVSPKYAVISCGKNNDYGHPHKVTMGKLKNAGITVYRTDECGTIVAVSDGNNINFNVNPGDYKYGSQY</sequence>
<dbReference type="Proteomes" id="UP000671913">
    <property type="component" value="Chromosome"/>
</dbReference>
<gene>
    <name evidence="4" type="ORF">ACETAC_09580</name>
</gene>
<keyword evidence="5" id="KW-1185">Reference proteome</keyword>
<feature type="chain" id="PRO_5037663010" evidence="2">
    <location>
        <begin position="24"/>
        <end position="321"/>
    </location>
</feature>
<dbReference type="InterPro" id="IPR001279">
    <property type="entry name" value="Metallo-B-lactamas"/>
</dbReference>
<evidence type="ECO:0000259" key="3">
    <source>
        <dbReference type="SMART" id="SM00849"/>
    </source>
</evidence>
<dbReference type="EMBL" id="CP060096">
    <property type="protein sequence ID" value="QSZ27100.1"/>
    <property type="molecule type" value="Genomic_DNA"/>
</dbReference>
<proteinExistence type="predicted"/>
<evidence type="ECO:0000313" key="4">
    <source>
        <dbReference type="EMBL" id="QSZ27100.1"/>
    </source>
</evidence>
<feature type="region of interest" description="Disordered" evidence="1">
    <location>
        <begin position="30"/>
        <end position="57"/>
    </location>
</feature>
<evidence type="ECO:0000256" key="2">
    <source>
        <dbReference type="SAM" id="SignalP"/>
    </source>
</evidence>
<dbReference type="SUPFAM" id="SSF56281">
    <property type="entry name" value="Metallo-hydrolase/oxidoreductase"/>
    <property type="match status" value="1"/>
</dbReference>
<reference evidence="4" key="1">
    <citation type="submission" date="2020-08" db="EMBL/GenBank/DDBJ databases">
        <title>Genomic insights into the carbon and energy metabolism of the first obligate autotrophic acetogenic bacterium Aceticella autotrophica gen. nov., sp. nov.</title>
        <authorList>
            <person name="Toshchakov S.V."/>
            <person name="Elcheninov A.G."/>
            <person name="Kublanov I.V."/>
            <person name="Frolov E.N."/>
            <person name="Lebedinsky A.V."/>
        </authorList>
    </citation>
    <scope>NUCLEOTIDE SEQUENCE</scope>
    <source>
        <strain evidence="4">3443-3Ac</strain>
    </source>
</reference>
<evidence type="ECO:0000313" key="5">
    <source>
        <dbReference type="Proteomes" id="UP000671913"/>
    </source>
</evidence>
<evidence type="ECO:0000256" key="1">
    <source>
        <dbReference type="SAM" id="MobiDB-lite"/>
    </source>
</evidence>
<dbReference type="SMART" id="SM00849">
    <property type="entry name" value="Lactamase_B"/>
    <property type="match status" value="1"/>
</dbReference>
<organism evidence="4 5">
    <name type="scientific">Aceticella autotrophica</name>
    <dbReference type="NCBI Taxonomy" id="2755338"/>
    <lineage>
        <taxon>Bacteria</taxon>
        <taxon>Bacillati</taxon>
        <taxon>Bacillota</taxon>
        <taxon>Clostridia</taxon>
        <taxon>Thermoanaerobacterales</taxon>
        <taxon>Thermoanaerobacteraceae</taxon>
        <taxon>Aceticella</taxon>
    </lineage>
</organism>
<dbReference type="InterPro" id="IPR036866">
    <property type="entry name" value="RibonucZ/Hydroxyglut_hydro"/>
</dbReference>
<dbReference type="PANTHER" id="PTHR30619">
    <property type="entry name" value="DNA INTERNALIZATION/COMPETENCE PROTEIN COMEC/REC2"/>
    <property type="match status" value="1"/>
</dbReference>
<dbReference type="AlphaFoldDB" id="A0A975GAB8"/>